<proteinExistence type="predicted"/>
<dbReference type="EMBL" id="MHOS01000009">
    <property type="protein sequence ID" value="OGZ69417.1"/>
    <property type="molecule type" value="Genomic_DNA"/>
</dbReference>
<dbReference type="Proteomes" id="UP000176421">
    <property type="component" value="Unassembled WGS sequence"/>
</dbReference>
<protein>
    <recommendedName>
        <fullName evidence="3">Cupin 2 conserved barrel domain-containing protein</fullName>
    </recommendedName>
</protein>
<comment type="caution">
    <text evidence="1">The sequence shown here is derived from an EMBL/GenBank/DDBJ whole genome shotgun (WGS) entry which is preliminary data.</text>
</comment>
<sequence>MCQQVELGKLSCVSEDARRAICEFTFKESGGAFQDFLIRDGSKPLGQHFHRLKEEIFYFLEGSGIIHTALVDKNGKITGPVKKFEVSKGSVIRITPNQAHRFDLEPNTRFVAYSSKPFDPNDMVACPIPIEV</sequence>
<dbReference type="SUPFAM" id="SSF51182">
    <property type="entry name" value="RmlC-like cupins"/>
    <property type="match status" value="1"/>
</dbReference>
<dbReference type="InterPro" id="IPR011051">
    <property type="entry name" value="RmlC_Cupin_sf"/>
</dbReference>
<dbReference type="STRING" id="1802206.A3D35_03425"/>
<reference evidence="1 2" key="1">
    <citation type="journal article" date="2016" name="Nat. Commun.">
        <title>Thousands of microbial genomes shed light on interconnected biogeochemical processes in an aquifer system.</title>
        <authorList>
            <person name="Anantharaman K."/>
            <person name="Brown C.T."/>
            <person name="Hug L.A."/>
            <person name="Sharon I."/>
            <person name="Castelle C.J."/>
            <person name="Probst A.J."/>
            <person name="Thomas B.C."/>
            <person name="Singh A."/>
            <person name="Wilkins M.J."/>
            <person name="Karaoz U."/>
            <person name="Brodie E.L."/>
            <person name="Williams K.H."/>
            <person name="Hubbard S.S."/>
            <person name="Banfield J.F."/>
        </authorList>
    </citation>
    <scope>NUCLEOTIDE SEQUENCE [LARGE SCALE GENOMIC DNA]</scope>
</reference>
<dbReference type="AlphaFoldDB" id="A0A1G2I458"/>
<dbReference type="Gene3D" id="2.60.120.10">
    <property type="entry name" value="Jelly Rolls"/>
    <property type="match status" value="1"/>
</dbReference>
<organism evidence="1 2">
    <name type="scientific">Candidatus Staskawiczbacteria bacterium RIFCSPHIGHO2_02_FULL_34_9</name>
    <dbReference type="NCBI Taxonomy" id="1802206"/>
    <lineage>
        <taxon>Bacteria</taxon>
        <taxon>Candidatus Staskawicziibacteriota</taxon>
    </lineage>
</organism>
<dbReference type="InterPro" id="IPR014710">
    <property type="entry name" value="RmlC-like_jellyroll"/>
</dbReference>
<accession>A0A1G2I458</accession>
<gene>
    <name evidence="1" type="ORF">A3D35_03425</name>
</gene>
<evidence type="ECO:0000313" key="1">
    <source>
        <dbReference type="EMBL" id="OGZ69417.1"/>
    </source>
</evidence>
<evidence type="ECO:0008006" key="3">
    <source>
        <dbReference type="Google" id="ProtNLM"/>
    </source>
</evidence>
<evidence type="ECO:0000313" key="2">
    <source>
        <dbReference type="Proteomes" id="UP000176421"/>
    </source>
</evidence>
<name>A0A1G2I458_9BACT</name>